<evidence type="ECO:0000313" key="2">
    <source>
        <dbReference type="EMBL" id="KIK52230.1"/>
    </source>
</evidence>
<dbReference type="AlphaFoldDB" id="A0A0D0APM1"/>
<gene>
    <name evidence="2" type="ORF">GYMLUDRAFT_251371</name>
</gene>
<evidence type="ECO:0000313" key="3">
    <source>
        <dbReference type="Proteomes" id="UP000053593"/>
    </source>
</evidence>
<name>A0A0D0APM1_9AGAR</name>
<keyword evidence="3" id="KW-1185">Reference proteome</keyword>
<reference evidence="2 3" key="1">
    <citation type="submission" date="2014-04" db="EMBL/GenBank/DDBJ databases">
        <title>Evolutionary Origins and Diversification of the Mycorrhizal Mutualists.</title>
        <authorList>
            <consortium name="DOE Joint Genome Institute"/>
            <consortium name="Mycorrhizal Genomics Consortium"/>
            <person name="Kohler A."/>
            <person name="Kuo A."/>
            <person name="Nagy L.G."/>
            <person name="Floudas D."/>
            <person name="Copeland A."/>
            <person name="Barry K.W."/>
            <person name="Cichocki N."/>
            <person name="Veneault-Fourrey C."/>
            <person name="LaButti K."/>
            <person name="Lindquist E.A."/>
            <person name="Lipzen A."/>
            <person name="Lundell T."/>
            <person name="Morin E."/>
            <person name="Murat C."/>
            <person name="Riley R."/>
            <person name="Ohm R."/>
            <person name="Sun H."/>
            <person name="Tunlid A."/>
            <person name="Henrissat B."/>
            <person name="Grigoriev I.V."/>
            <person name="Hibbett D.S."/>
            <person name="Martin F."/>
        </authorList>
    </citation>
    <scope>NUCLEOTIDE SEQUENCE [LARGE SCALE GENOMIC DNA]</scope>
    <source>
        <strain evidence="2 3">FD-317 M1</strain>
    </source>
</reference>
<feature type="region of interest" description="Disordered" evidence="1">
    <location>
        <begin position="1"/>
        <end position="47"/>
    </location>
</feature>
<dbReference type="EMBL" id="KN834846">
    <property type="protein sequence ID" value="KIK52230.1"/>
    <property type="molecule type" value="Genomic_DNA"/>
</dbReference>
<proteinExistence type="predicted"/>
<accession>A0A0D0APM1</accession>
<dbReference type="Proteomes" id="UP000053593">
    <property type="component" value="Unassembled WGS sequence"/>
</dbReference>
<evidence type="ECO:0000256" key="1">
    <source>
        <dbReference type="SAM" id="MobiDB-lite"/>
    </source>
</evidence>
<dbReference type="HOGENOM" id="CLU_1806385_0_0_1"/>
<organism evidence="2 3">
    <name type="scientific">Collybiopsis luxurians FD-317 M1</name>
    <dbReference type="NCBI Taxonomy" id="944289"/>
    <lineage>
        <taxon>Eukaryota</taxon>
        <taxon>Fungi</taxon>
        <taxon>Dikarya</taxon>
        <taxon>Basidiomycota</taxon>
        <taxon>Agaricomycotina</taxon>
        <taxon>Agaricomycetes</taxon>
        <taxon>Agaricomycetidae</taxon>
        <taxon>Agaricales</taxon>
        <taxon>Marasmiineae</taxon>
        <taxon>Omphalotaceae</taxon>
        <taxon>Collybiopsis</taxon>
        <taxon>Collybiopsis luxurians</taxon>
    </lineage>
</organism>
<sequence>MLSKARKARKGNDDEDDNTDTDADKDGGELVPVYASEENLSSPHDIQNGLGGASAPFVAAIAGNYEVVTALIESVPDIAENPNKYFIHPNTGLTATLMLKILMGSFPNLPEPFKTALAMDKGSREEQMERYRLTLARLEEIQE</sequence>
<protein>
    <submittedName>
        <fullName evidence="2">Unplaced genomic scaffold GYMLUscaffold_98, whole genome shotgun sequence</fullName>
    </submittedName>
</protein>